<evidence type="ECO:0000256" key="3">
    <source>
        <dbReference type="ARBA" id="ARBA00022679"/>
    </source>
</evidence>
<evidence type="ECO:0000256" key="7">
    <source>
        <dbReference type="ARBA" id="ARBA00023316"/>
    </source>
</evidence>
<keyword evidence="4 12" id="KW-0812">Transmembrane</keyword>
<dbReference type="Pfam" id="PF03552">
    <property type="entry name" value="Cellulose_synt"/>
    <property type="match status" value="3"/>
</dbReference>
<dbReference type="Proteomes" id="UP000290289">
    <property type="component" value="Chromosome 17"/>
</dbReference>
<gene>
    <name evidence="13" type="ORF">DVH24_028156</name>
</gene>
<evidence type="ECO:0000256" key="8">
    <source>
        <dbReference type="PIRSR" id="PIRSR605150-1"/>
    </source>
</evidence>
<evidence type="ECO:0000256" key="9">
    <source>
        <dbReference type="PIRSR" id="PIRSR605150-2"/>
    </source>
</evidence>
<dbReference type="Gene3D" id="1.25.10.10">
    <property type="entry name" value="Leucine-rich Repeat Variant"/>
    <property type="match status" value="1"/>
</dbReference>
<feature type="transmembrane region" description="Helical" evidence="12">
    <location>
        <begin position="1531"/>
        <end position="1553"/>
    </location>
</feature>
<reference evidence="13 14" key="1">
    <citation type="submission" date="2018-10" db="EMBL/GenBank/DDBJ databases">
        <title>A high-quality apple genome assembly.</title>
        <authorList>
            <person name="Hu J."/>
        </authorList>
    </citation>
    <scope>NUCLEOTIDE SEQUENCE [LARGE SCALE GENOMIC DNA]</scope>
    <source>
        <strain evidence="14">cv. HFTH1</strain>
        <tissue evidence="13">Young leaf</tissue>
    </source>
</reference>
<feature type="active site" evidence="8">
    <location>
        <position position="134"/>
    </location>
</feature>
<evidence type="ECO:0000313" key="14">
    <source>
        <dbReference type="Proteomes" id="UP000290289"/>
    </source>
</evidence>
<feature type="transmembrane region" description="Helical" evidence="12">
    <location>
        <begin position="524"/>
        <end position="545"/>
    </location>
</feature>
<accession>A0A498HAH6</accession>
<feature type="transmembrane region" description="Helical" evidence="12">
    <location>
        <begin position="890"/>
        <end position="912"/>
    </location>
</feature>
<comment type="caution">
    <text evidence="13">The sequence shown here is derived from an EMBL/GenBank/DDBJ whole genome shotgun (WGS) entry which is preliminary data.</text>
</comment>
<feature type="transmembrane region" description="Helical" evidence="12">
    <location>
        <begin position="1474"/>
        <end position="1494"/>
    </location>
</feature>
<feature type="transmembrane region" description="Helical" evidence="12">
    <location>
        <begin position="1565"/>
        <end position="1585"/>
    </location>
</feature>
<evidence type="ECO:0000256" key="1">
    <source>
        <dbReference type="ARBA" id="ARBA00004127"/>
    </source>
</evidence>
<dbReference type="GO" id="GO:0012505">
    <property type="term" value="C:endomembrane system"/>
    <property type="evidence" value="ECO:0007669"/>
    <property type="project" value="UniProtKB-SubCell"/>
</dbReference>
<feature type="transmembrane region" description="Helical" evidence="12">
    <location>
        <begin position="659"/>
        <end position="681"/>
    </location>
</feature>
<comment type="subcellular location">
    <subcellularLocation>
        <location evidence="1">Endomembrane system</location>
        <topology evidence="1">Multi-pass membrane protein</topology>
    </subcellularLocation>
</comment>
<dbReference type="InterPro" id="IPR005150">
    <property type="entry name" value="Cellulose_synth"/>
</dbReference>
<feature type="binding site" evidence="10">
    <location>
        <position position="268"/>
    </location>
    <ligand>
        <name>Mn(2+)</name>
        <dbReference type="ChEBI" id="CHEBI:29035"/>
    </ligand>
</feature>
<dbReference type="PANTHER" id="PTHR13301">
    <property type="entry name" value="X-BOX TRANSCRIPTION FACTOR-RELATED"/>
    <property type="match status" value="1"/>
</dbReference>
<evidence type="ECO:0000313" key="13">
    <source>
        <dbReference type="EMBL" id="RXH68009.1"/>
    </source>
</evidence>
<keyword evidence="3" id="KW-0808">Transferase</keyword>
<evidence type="ECO:0000256" key="6">
    <source>
        <dbReference type="ARBA" id="ARBA00023136"/>
    </source>
</evidence>
<dbReference type="EMBL" id="RDQH01000343">
    <property type="protein sequence ID" value="RXH68009.1"/>
    <property type="molecule type" value="Genomic_DNA"/>
</dbReference>
<feature type="transmembrane region" description="Helical" evidence="12">
    <location>
        <begin position="1434"/>
        <end position="1453"/>
    </location>
</feature>
<dbReference type="GO" id="GO:0016760">
    <property type="term" value="F:cellulose synthase (UDP-forming) activity"/>
    <property type="evidence" value="ECO:0007669"/>
    <property type="project" value="InterPro"/>
</dbReference>
<feature type="compositionally biased region" description="Basic and acidic residues" evidence="11">
    <location>
        <begin position="809"/>
        <end position="819"/>
    </location>
</feature>
<feature type="active site" evidence="8">
    <location>
        <position position="453"/>
    </location>
</feature>
<evidence type="ECO:0000256" key="12">
    <source>
        <dbReference type="SAM" id="Phobius"/>
    </source>
</evidence>
<protein>
    <recommendedName>
        <fullName evidence="15">Cellulose synthase-like protein H1</fullName>
    </recommendedName>
</protein>
<feature type="transmembrane region" description="Helical" evidence="12">
    <location>
        <begin position="46"/>
        <end position="68"/>
    </location>
</feature>
<evidence type="ECO:0008006" key="15">
    <source>
        <dbReference type="Google" id="ProtNLM"/>
    </source>
</evidence>
<feature type="transmembrane region" description="Helical" evidence="12">
    <location>
        <begin position="1394"/>
        <end position="1414"/>
    </location>
</feature>
<feature type="transmembrane region" description="Helical" evidence="12">
    <location>
        <begin position="730"/>
        <end position="753"/>
    </location>
</feature>
<feature type="transmembrane region" description="Helical" evidence="12">
    <location>
        <begin position="693"/>
        <end position="710"/>
    </location>
</feature>
<keyword evidence="7" id="KW-0961">Cell wall biogenesis/degradation</keyword>
<dbReference type="GO" id="GO:0016020">
    <property type="term" value="C:membrane"/>
    <property type="evidence" value="ECO:0007669"/>
    <property type="project" value="InterPro"/>
</dbReference>
<feature type="transmembrane region" description="Helical" evidence="12">
    <location>
        <begin position="866"/>
        <end position="884"/>
    </location>
</feature>
<proteinExistence type="predicted"/>
<name>A0A498HAH6_MALDO</name>
<feature type="transmembrane region" description="Helical" evidence="12">
    <location>
        <begin position="21"/>
        <end position="40"/>
    </location>
</feature>
<dbReference type="GO" id="GO:0071555">
    <property type="term" value="P:cell wall organization"/>
    <property type="evidence" value="ECO:0007669"/>
    <property type="project" value="UniProtKB-KW"/>
</dbReference>
<evidence type="ECO:0000256" key="10">
    <source>
        <dbReference type="PIRSR" id="PIRSR605150-3"/>
    </source>
</evidence>
<dbReference type="InterPro" id="IPR011989">
    <property type="entry name" value="ARM-like"/>
</dbReference>
<dbReference type="GO" id="GO:0030244">
    <property type="term" value="P:cellulose biosynthetic process"/>
    <property type="evidence" value="ECO:0007669"/>
    <property type="project" value="InterPro"/>
</dbReference>
<evidence type="ECO:0000256" key="4">
    <source>
        <dbReference type="ARBA" id="ARBA00022692"/>
    </source>
</evidence>
<feature type="binding site" evidence="9">
    <location>
        <position position="134"/>
    </location>
    <ligand>
        <name>UDP-alpha-D-glucose</name>
        <dbReference type="ChEBI" id="CHEBI:58885"/>
    </ligand>
</feature>
<feature type="transmembrane region" description="Helical" evidence="12">
    <location>
        <begin position="1591"/>
        <end position="1609"/>
    </location>
</feature>
<keyword evidence="2" id="KW-0328">Glycosyltransferase</keyword>
<dbReference type="InterPro" id="IPR029044">
    <property type="entry name" value="Nucleotide-diphossugar_trans"/>
</dbReference>
<feature type="binding site" evidence="10">
    <location>
        <position position="292"/>
    </location>
    <ligand>
        <name>Mn(2+)</name>
        <dbReference type="ChEBI" id="CHEBI:29035"/>
    </ligand>
</feature>
<feature type="transmembrane region" description="Helical" evidence="12">
    <location>
        <begin position="605"/>
        <end position="625"/>
    </location>
</feature>
<feature type="region of interest" description="Disordered" evidence="11">
    <location>
        <begin position="809"/>
        <end position="842"/>
    </location>
</feature>
<keyword evidence="5 12" id="KW-1133">Transmembrane helix</keyword>
<dbReference type="Gene3D" id="3.90.550.10">
    <property type="entry name" value="Spore Coat Polysaccharide Biosynthesis Protein SpsA, Chain A"/>
    <property type="match status" value="2"/>
</dbReference>
<keyword evidence="14" id="KW-1185">Reference proteome</keyword>
<sequence>MENPQHLLCEKTPLKINALQKTLEIAILFFFICVLVYRLLSLRDHGFVWLLAFTCESWFAFNWVLTLITQWTPVEYKTYPHNLLQQVSELPPVDMFVTTADAKLEPPIITVNTVLSLLAVDYPTHKLACYVSDDGCSPLTLYSLVEASKFAKLWVPFCKKYHVQVRAPFRYFSDNPILSSYSPSGFLQEWTKMKDEYEKLCQKIEDAVQNLAPLDFSRDNVDFAHIDSRNHPTIIKVIWETKERISNGLPHLVYVARKKRPNHSHHYKAGAMNALTRVSGVMTNAPFMLNVDCDMYANNPKIVLHAMCLLLGFKQEEGAFVQFPQMFYNILKDDPCESKVVEAVKKIWPGLAGIQGPFYAGTGCFHRRKVFYGSSLTDNEGNLTSERLNKGCFGNSPELIRSATQILLEENIDQPDDLSCAVDAAYHVAHSEFEHDTLWGKKVGWVYGSVTEDVLTGMKIHARGWKSILCMPEPPGFLGAAPSTTHVMLIQRKRGITGLLEILFSKNCPIFATLYAKLEFRQCLAYLWILIWGLHSIPDLCYALLPAYCLITNSHFLPKVQEPVLIIFAAVFLIKHLNTLHSNLDSGRSIRAWWNQLTVGPWSKILSLTASLFGVITVVFKLLGISEVTFEVTQKEQNSSSSDQEATYDARFTFDESPIFVPATALLFLHFTALVTAALGLQPPAHGVNGAGLGEMMCSVWVVLCFWPFVKGLFGEGKYGIPMATIVKSAVLALLFMKMLDMITTVGPSLRLLKLIVRCYMRLAQGQKDVDHRKLCLPKRLKDRKVINLIADNPTAMVCMRLACSVSYSDEKGSSDRGGRGGRKQAPGRGGRKRAPGEGCTGPMENPQSLLLCEKTALKINALQKTLEIAILFLFVFVLVYRLLSLRDHGFVWLLAFACESWFAFNWVLILITQWTPVEYKTNPHNLLQHVSELPPVDMFVTTADAKLEPPIITVNTVLSLLAVDYPTHKLACYVSDDGCSPLTLYTLIEASKFAKLWVPFCKKYHVQVRAPFRYFSNNPILSSYNLSGFHQEWTKMKDEYEKLCKKIEDAVRNLAPLDFSRDYVDFARIDSRNHPTIIKVIWDAKERISNGLPHLVYVTREKRPNHSHHYKAGAMNALTRVSGVMTNAPFMLNVDCDMYANNPKIVLHAMCLLLGFKHEKEGAFVQFPQMFYDTLEDDPFGSNVVEAVKKIWPGLAGIQGPIYAGTGCFHRRKVIYGLSLTDNEGNLTSERLNKECFGNSPELIRSATQILLEENIDQLDDLSCAVEIAYQVAGSEYEDDTLWGKKVTNNILFPIVNELRRCFDSVNWADRFSGGLGLWVGIRRCPNGDEDPCKRVEVYLMYARTTRVSGHRTLNYSCYRKRWITGLLEILFSKNCPIFATLYAKLEFRQCLAYLRILIWGLLSVPDLCYALLPAYCIITNSPFLPKVEEPTLIIFAALFLIKHLYTLHSYLDSGRSIRAWWNQLTVGPWSKITTLTASLFGLVTVVFKLLGISEVTFEVTQKEQNSSSSDQEATYDANAGRFTFDGSTIFVPATALLFLQFTALVTAALGLEPPALGVNGAGIGEMMCSVWVVLCFWPFVKGLFGKGKYGIPMVTIVKSAVLALLFMHSCPKNITS</sequence>
<evidence type="ECO:0000256" key="5">
    <source>
        <dbReference type="ARBA" id="ARBA00022989"/>
    </source>
</evidence>
<organism evidence="13 14">
    <name type="scientific">Malus domestica</name>
    <name type="common">Apple</name>
    <name type="synonym">Pyrus malus</name>
    <dbReference type="NCBI Taxonomy" id="3750"/>
    <lineage>
        <taxon>Eukaryota</taxon>
        <taxon>Viridiplantae</taxon>
        <taxon>Streptophyta</taxon>
        <taxon>Embryophyta</taxon>
        <taxon>Tracheophyta</taxon>
        <taxon>Spermatophyta</taxon>
        <taxon>Magnoliopsida</taxon>
        <taxon>eudicotyledons</taxon>
        <taxon>Gunneridae</taxon>
        <taxon>Pentapetalae</taxon>
        <taxon>rosids</taxon>
        <taxon>fabids</taxon>
        <taxon>Rosales</taxon>
        <taxon>Rosaceae</taxon>
        <taxon>Amygdaloideae</taxon>
        <taxon>Maleae</taxon>
        <taxon>Malus</taxon>
    </lineage>
</organism>
<evidence type="ECO:0000256" key="11">
    <source>
        <dbReference type="SAM" id="MobiDB-lite"/>
    </source>
</evidence>
<keyword evidence="6 12" id="KW-0472">Membrane</keyword>
<feature type="binding site" evidence="9">
    <location>
        <position position="105"/>
    </location>
    <ligand>
        <name>UDP-alpha-D-glucose</name>
        <dbReference type="ChEBI" id="CHEBI:58885"/>
    </ligand>
</feature>
<evidence type="ECO:0000256" key="2">
    <source>
        <dbReference type="ARBA" id="ARBA00022676"/>
    </source>
</evidence>